<accession>A0A0P1M1W2</accession>
<accession>A0A0P1LNA2</accession>
<keyword evidence="4" id="KW-0697">Rotamase</keyword>
<comment type="catalytic activity">
    <reaction evidence="1">
        <text>[protein]-peptidylproline (omega=180) = [protein]-peptidylproline (omega=0)</text>
        <dbReference type="Rhea" id="RHEA:16237"/>
        <dbReference type="Rhea" id="RHEA-COMP:10747"/>
        <dbReference type="Rhea" id="RHEA-COMP:10748"/>
        <dbReference type="ChEBI" id="CHEBI:83833"/>
        <dbReference type="ChEBI" id="CHEBI:83834"/>
        <dbReference type="EC" id="5.2.1.8"/>
    </reaction>
</comment>
<sequence length="263" mass="30688">MRKHLKKLLIVSLILLAGCSKKTTNNDYIARVKDEYLLRQELAGMDSNFVRSYVDEWVNNNLLYVEAVERGYGTNDKIERMVNDFRKSLVINSFIQNEIISRAMKISDEEVMEFYQKHQDEFILDRPVVKIGYIKSLSRTDAVALRSKILKAKDFKTAVEDLSKEQGVAEVVTMQYFDQFNIPSAELWRVAWSLNKGEISFPVRAGDGYFLIYLYDKKEAGSKADFDLIVDDVRERAIVDKQNLLLDSLITELKRKYHYEVKW</sequence>
<protein>
    <recommendedName>
        <fullName evidence="2">peptidylprolyl isomerase</fullName>
        <ecNumber evidence="2">5.2.1.8</ecNumber>
    </recommendedName>
</protein>
<dbReference type="InterPro" id="IPR027304">
    <property type="entry name" value="Trigger_fact/SurA_dom_sf"/>
</dbReference>
<gene>
    <name evidence="8" type="ORF">JGI4_01888</name>
    <name evidence="7" type="ORF">JGI8_00653</name>
</gene>
<evidence type="ECO:0000256" key="5">
    <source>
        <dbReference type="ARBA" id="ARBA00023235"/>
    </source>
</evidence>
<name>A0A0P1MI70_9BACT</name>
<evidence type="ECO:0000256" key="2">
    <source>
        <dbReference type="ARBA" id="ARBA00013194"/>
    </source>
</evidence>
<dbReference type="PANTHER" id="PTHR47245">
    <property type="entry name" value="PEPTIDYLPROLYL ISOMERASE"/>
    <property type="match status" value="1"/>
</dbReference>
<accession>A0A0P1NVS8</accession>
<dbReference type="EC" id="5.2.1.8" evidence="2"/>
<dbReference type="Gene3D" id="1.10.4030.10">
    <property type="entry name" value="Porin chaperone SurA, peptide-binding domain"/>
    <property type="match status" value="1"/>
</dbReference>
<dbReference type="Pfam" id="PF13145">
    <property type="entry name" value="Rotamase_2"/>
    <property type="match status" value="1"/>
</dbReference>
<accession>A0A0P1MI70</accession>
<dbReference type="EMBL" id="FAOP01000007">
    <property type="protein sequence ID" value="CUU07756.1"/>
    <property type="molecule type" value="Genomic_DNA"/>
</dbReference>
<dbReference type="EMBL" id="CZVI01000006">
    <property type="protein sequence ID" value="CUS82975.1"/>
    <property type="molecule type" value="Genomic_DNA"/>
</dbReference>
<accession>A0A0P1LB08</accession>
<reference evidence="7 10" key="2">
    <citation type="submission" date="2015-11" db="EMBL/GenBank/DDBJ databases">
        <authorList>
            <person name="Varghese N."/>
        </authorList>
    </citation>
    <scope>NUCLEOTIDE SEQUENCE [LARGE SCALE GENOMIC DNA]</scope>
    <source>
        <strain evidence="7 10">JGI-8</strain>
    </source>
</reference>
<keyword evidence="3" id="KW-0732">Signal</keyword>
<dbReference type="AlphaFoldDB" id="A0A0P1MI70"/>
<evidence type="ECO:0000256" key="1">
    <source>
        <dbReference type="ARBA" id="ARBA00000971"/>
    </source>
</evidence>
<dbReference type="STRING" id="1633631.GCA_001442925_01883"/>
<evidence type="ECO:0000313" key="9">
    <source>
        <dbReference type="Proteomes" id="UP000182011"/>
    </source>
</evidence>
<evidence type="ECO:0000256" key="3">
    <source>
        <dbReference type="ARBA" id="ARBA00022729"/>
    </source>
</evidence>
<dbReference type="SUPFAM" id="SSF109998">
    <property type="entry name" value="Triger factor/SurA peptide-binding domain-like"/>
    <property type="match status" value="1"/>
</dbReference>
<dbReference type="InterPro" id="IPR050245">
    <property type="entry name" value="PrsA_foldase"/>
</dbReference>
<dbReference type="InterPro" id="IPR046357">
    <property type="entry name" value="PPIase_dom_sf"/>
</dbReference>
<evidence type="ECO:0000313" key="10">
    <source>
        <dbReference type="Proteomes" id="UP000182200"/>
    </source>
</evidence>
<accession>A0A0N7MPM6</accession>
<evidence type="ECO:0000256" key="4">
    <source>
        <dbReference type="ARBA" id="ARBA00023110"/>
    </source>
</evidence>
<dbReference type="InterPro" id="IPR000297">
    <property type="entry name" value="PPIase_PpiC"/>
</dbReference>
<evidence type="ECO:0000313" key="7">
    <source>
        <dbReference type="EMBL" id="CUS82975.1"/>
    </source>
</evidence>
<dbReference type="GO" id="GO:0003755">
    <property type="term" value="F:peptidyl-prolyl cis-trans isomerase activity"/>
    <property type="evidence" value="ECO:0007669"/>
    <property type="project" value="UniProtKB-KW"/>
</dbReference>
<dbReference type="PANTHER" id="PTHR47245:SF1">
    <property type="entry name" value="FOLDASE PROTEIN PRSA"/>
    <property type="match status" value="1"/>
</dbReference>
<reference evidence="8 9" key="1">
    <citation type="submission" date="2015-11" db="EMBL/GenBank/DDBJ databases">
        <authorList>
            <person name="Zhang Y."/>
            <person name="Guo Z."/>
        </authorList>
    </citation>
    <scope>NUCLEOTIDE SEQUENCE [LARGE SCALE GENOMIC DNA]</scope>
    <source>
        <strain evidence="8">JGI-4</strain>
    </source>
</reference>
<dbReference type="Gene3D" id="3.10.50.40">
    <property type="match status" value="1"/>
</dbReference>
<evidence type="ECO:0000259" key="6">
    <source>
        <dbReference type="Pfam" id="PF13145"/>
    </source>
</evidence>
<keyword evidence="5" id="KW-0413">Isomerase</keyword>
<feature type="domain" description="PpiC" evidence="6">
    <location>
        <begin position="106"/>
        <end position="222"/>
    </location>
</feature>
<dbReference type="SUPFAM" id="SSF54534">
    <property type="entry name" value="FKBP-like"/>
    <property type="match status" value="1"/>
</dbReference>
<accession>A0A0S4N940</accession>
<dbReference type="Proteomes" id="UP000182200">
    <property type="component" value="Unassembled WGS sequence"/>
</dbReference>
<dbReference type="PROSITE" id="PS51257">
    <property type="entry name" value="PROKAR_LIPOPROTEIN"/>
    <property type="match status" value="1"/>
</dbReference>
<dbReference type="Proteomes" id="UP000182011">
    <property type="component" value="Unassembled WGS sequence"/>
</dbReference>
<keyword evidence="10" id="KW-1185">Reference proteome</keyword>
<proteinExistence type="predicted"/>
<accession>A0A0P1MK69</accession>
<evidence type="ECO:0000313" key="8">
    <source>
        <dbReference type="EMBL" id="CUU07756.1"/>
    </source>
</evidence>
<organism evidence="8 9">
    <name type="scientific">Candidatus Kryptonium thompsonii</name>
    <dbReference type="NCBI Taxonomy" id="1633631"/>
    <lineage>
        <taxon>Bacteria</taxon>
        <taxon>Pseudomonadati</taxon>
        <taxon>Candidatus Kryptoniota</taxon>
        <taxon>Candidatus Kryptonium</taxon>
    </lineage>
</organism>
<accession>A0A0N7MRW3</accession>